<reference evidence="7" key="1">
    <citation type="submission" date="2022-10" db="EMBL/GenBank/DDBJ databases">
        <title>The complete genomes of actinobacterial strains from the NBC collection.</title>
        <authorList>
            <person name="Joergensen T.S."/>
            <person name="Alvarez Arevalo M."/>
            <person name="Sterndorff E.B."/>
            <person name="Faurdal D."/>
            <person name="Vuksanovic O."/>
            <person name="Mourched A.-S."/>
            <person name="Charusanti P."/>
            <person name="Shaw S."/>
            <person name="Blin K."/>
            <person name="Weber T."/>
        </authorList>
    </citation>
    <scope>NUCLEOTIDE SEQUENCE</scope>
    <source>
        <strain evidence="7">NBC_00008</strain>
    </source>
</reference>
<dbReference type="InterPro" id="IPR009057">
    <property type="entry name" value="Homeodomain-like_sf"/>
</dbReference>
<keyword evidence="4" id="KW-0804">Transcription</keyword>
<feature type="DNA-binding region" description="H-T-H motif" evidence="5">
    <location>
        <begin position="38"/>
        <end position="57"/>
    </location>
</feature>
<dbReference type="GO" id="GO:0000976">
    <property type="term" value="F:transcription cis-regulatory region binding"/>
    <property type="evidence" value="ECO:0007669"/>
    <property type="project" value="TreeGrafter"/>
</dbReference>
<dbReference type="AlphaFoldDB" id="A0AAU2VVH0"/>
<keyword evidence="3 5" id="KW-0238">DNA-binding</keyword>
<evidence type="ECO:0000313" key="7">
    <source>
        <dbReference type="EMBL" id="WTW70850.1"/>
    </source>
</evidence>
<gene>
    <name evidence="7" type="ORF">OG398_22595</name>
</gene>
<feature type="domain" description="HTH tetR-type" evidence="6">
    <location>
        <begin position="15"/>
        <end position="75"/>
    </location>
</feature>
<dbReference type="Pfam" id="PF00440">
    <property type="entry name" value="TetR_N"/>
    <property type="match status" value="1"/>
</dbReference>
<keyword evidence="2" id="KW-0805">Transcription regulation</keyword>
<evidence type="ECO:0000256" key="2">
    <source>
        <dbReference type="ARBA" id="ARBA00023015"/>
    </source>
</evidence>
<dbReference type="PANTHER" id="PTHR30055:SF200">
    <property type="entry name" value="HTH-TYPE TRANSCRIPTIONAL REPRESSOR BDCR"/>
    <property type="match status" value="1"/>
</dbReference>
<evidence type="ECO:0000256" key="4">
    <source>
        <dbReference type="ARBA" id="ARBA00023163"/>
    </source>
</evidence>
<keyword evidence="1" id="KW-0678">Repressor</keyword>
<accession>A0AAU2VVH0</accession>
<dbReference type="PANTHER" id="PTHR30055">
    <property type="entry name" value="HTH-TYPE TRANSCRIPTIONAL REGULATOR RUTR"/>
    <property type="match status" value="1"/>
</dbReference>
<evidence type="ECO:0000256" key="5">
    <source>
        <dbReference type="PROSITE-ProRule" id="PRU00335"/>
    </source>
</evidence>
<dbReference type="Gene3D" id="1.10.357.10">
    <property type="entry name" value="Tetracycline Repressor, domain 2"/>
    <property type="match status" value="1"/>
</dbReference>
<dbReference type="InterPro" id="IPR050109">
    <property type="entry name" value="HTH-type_TetR-like_transc_reg"/>
</dbReference>
<dbReference type="Pfam" id="PF13977">
    <property type="entry name" value="TetR_C_6"/>
    <property type="match status" value="1"/>
</dbReference>
<proteinExistence type="predicted"/>
<organism evidence="7">
    <name type="scientific">Streptomyces sp. NBC_00008</name>
    <dbReference type="NCBI Taxonomy" id="2903610"/>
    <lineage>
        <taxon>Bacteria</taxon>
        <taxon>Bacillati</taxon>
        <taxon>Actinomycetota</taxon>
        <taxon>Actinomycetes</taxon>
        <taxon>Kitasatosporales</taxon>
        <taxon>Streptomycetaceae</taxon>
        <taxon>Streptomyces</taxon>
    </lineage>
</organism>
<protein>
    <submittedName>
        <fullName evidence="7">TetR family transcriptional regulator C-terminal domain-containing protein</fullName>
    </submittedName>
</protein>
<dbReference type="PROSITE" id="PS50977">
    <property type="entry name" value="HTH_TETR_2"/>
    <property type="match status" value="1"/>
</dbReference>
<sequence length="213" mass="23238">MTSRGPERQVRKAAAERRREIVAAAAQVGLEDGLECVTRQRIADGLGVQSGLIHHYFPVVEELVAEAFTSATTAELDGLLPETAAAEPGSGGPLGTLQRFFTLISDTDFDNVSKLWINARHLSRYRPVLHDQVVSQELRWCHRIEQIITQGVREQSFRCEDPWAAAVRILAVVDGASAYINTSADRRMDPLANLARTLAEAELGLPAGGLSLP</sequence>
<dbReference type="InterPro" id="IPR039538">
    <property type="entry name" value="BetI_C"/>
</dbReference>
<dbReference type="SUPFAM" id="SSF48498">
    <property type="entry name" value="Tetracyclin repressor-like, C-terminal domain"/>
    <property type="match status" value="1"/>
</dbReference>
<evidence type="ECO:0000256" key="3">
    <source>
        <dbReference type="ARBA" id="ARBA00023125"/>
    </source>
</evidence>
<evidence type="ECO:0000256" key="1">
    <source>
        <dbReference type="ARBA" id="ARBA00022491"/>
    </source>
</evidence>
<name>A0AAU2VVH0_9ACTN</name>
<dbReference type="GO" id="GO:0003700">
    <property type="term" value="F:DNA-binding transcription factor activity"/>
    <property type="evidence" value="ECO:0007669"/>
    <property type="project" value="TreeGrafter"/>
</dbReference>
<dbReference type="SUPFAM" id="SSF46689">
    <property type="entry name" value="Homeodomain-like"/>
    <property type="match status" value="1"/>
</dbReference>
<dbReference type="InterPro" id="IPR001647">
    <property type="entry name" value="HTH_TetR"/>
</dbReference>
<dbReference type="EMBL" id="CP108313">
    <property type="protein sequence ID" value="WTW70850.1"/>
    <property type="molecule type" value="Genomic_DNA"/>
</dbReference>
<evidence type="ECO:0000259" key="6">
    <source>
        <dbReference type="PROSITE" id="PS50977"/>
    </source>
</evidence>
<dbReference type="InterPro" id="IPR036271">
    <property type="entry name" value="Tet_transcr_reg_TetR-rel_C_sf"/>
</dbReference>